<organism evidence="3 4">
    <name type="scientific">Moritella yayanosii</name>
    <dbReference type="NCBI Taxonomy" id="69539"/>
    <lineage>
        <taxon>Bacteria</taxon>
        <taxon>Pseudomonadati</taxon>
        <taxon>Pseudomonadota</taxon>
        <taxon>Gammaproteobacteria</taxon>
        <taxon>Alteromonadales</taxon>
        <taxon>Moritellaceae</taxon>
        <taxon>Moritella</taxon>
    </lineage>
</organism>
<dbReference type="AlphaFoldDB" id="A0A330LSU0"/>
<feature type="domain" description="PelD GGDEF" evidence="2">
    <location>
        <begin position="315"/>
        <end position="403"/>
    </location>
</feature>
<keyword evidence="1" id="KW-1133">Transmembrane helix</keyword>
<dbReference type="Gene3D" id="3.30.450.40">
    <property type="match status" value="1"/>
</dbReference>
<protein>
    <recommendedName>
        <fullName evidence="2">PelD GGDEF domain-containing protein</fullName>
    </recommendedName>
</protein>
<feature type="transmembrane region" description="Helical" evidence="1">
    <location>
        <begin position="56"/>
        <end position="81"/>
    </location>
</feature>
<keyword evidence="1" id="KW-0812">Transmembrane</keyword>
<dbReference type="Proteomes" id="UP000250163">
    <property type="component" value="Chromosome MORIYA"/>
</dbReference>
<keyword evidence="4" id="KW-1185">Reference proteome</keyword>
<dbReference type="OrthoDB" id="5442761at2"/>
<evidence type="ECO:0000313" key="4">
    <source>
        <dbReference type="Proteomes" id="UP000250163"/>
    </source>
</evidence>
<evidence type="ECO:0000259" key="2">
    <source>
        <dbReference type="Pfam" id="PF16963"/>
    </source>
</evidence>
<sequence>MHKLLDIFIKPFQGDNFVWIEIIIITAISATSWLYFYSLPVGVEANHFFWPLLGPLLIALRYGFAKGFICTLSMTAVLVSIMKDGGMLPLFPFSLIIGTFFAVMIAGEFRDHWQRSIDKYGIEHKHMLQQLTSFTKNYHLLKVSHDQLELRNAGQPASLRAEINSLQRIALQYSERRLAHIGEPLLALFAHVGGIHVAGIYKVTNNEVETQPDAVLGDSHTLNINDCMLQDMLASKKLLSPVTFHAQHESCYQLCIPLVDTAGVLQAVVLAESVKFFLLTPANVVLLSLIADNAADLLSDELLTPVLAAHQDELFMRYVQRAHYNSREYALDSSLIIFHDRTGSNQHELQALTNHRRGSDVYWTYQPPNQALCLMVLLPLTTATDSQQYIIRMQQILFNALGEHCNDIDIIGPFSFDDGKHGIDSIIKIWGPNNDRMLVPSCANS</sequence>
<dbReference type="EMBL" id="LS483250">
    <property type="protein sequence ID" value="SQD79246.1"/>
    <property type="molecule type" value="Genomic_DNA"/>
</dbReference>
<feature type="transmembrane region" description="Helical" evidence="1">
    <location>
        <begin position="16"/>
        <end position="36"/>
    </location>
</feature>
<name>A0A330LSU0_9GAMM</name>
<gene>
    <name evidence="3" type="ORF">MORIYA_2779</name>
</gene>
<dbReference type="Gene3D" id="3.30.70.2880">
    <property type="match status" value="1"/>
</dbReference>
<reference evidence="4" key="1">
    <citation type="submission" date="2018-05" db="EMBL/GenBank/DDBJ databases">
        <authorList>
            <person name="Cea G.-C."/>
            <person name="William W."/>
        </authorList>
    </citation>
    <scope>NUCLEOTIDE SEQUENCE [LARGE SCALE GENOMIC DNA]</scope>
    <source>
        <strain evidence="4">DB21MT 5</strain>
    </source>
</reference>
<dbReference type="InterPro" id="IPR029016">
    <property type="entry name" value="GAF-like_dom_sf"/>
</dbReference>
<accession>A0A330LSU0</accession>
<feature type="transmembrane region" description="Helical" evidence="1">
    <location>
        <begin position="88"/>
        <end position="107"/>
    </location>
</feature>
<dbReference type="Pfam" id="PF16963">
    <property type="entry name" value="PelD_GGDEF"/>
    <property type="match status" value="1"/>
</dbReference>
<evidence type="ECO:0000313" key="3">
    <source>
        <dbReference type="EMBL" id="SQD79246.1"/>
    </source>
</evidence>
<dbReference type="InterPro" id="IPR038367">
    <property type="entry name" value="PelD_GGDEF_sf"/>
</dbReference>
<proteinExistence type="predicted"/>
<dbReference type="InterPro" id="IPR031583">
    <property type="entry name" value="PelD_GGDEF"/>
</dbReference>
<keyword evidence="1" id="KW-0472">Membrane</keyword>
<dbReference type="KEGG" id="mya:MORIYA_2779"/>
<evidence type="ECO:0000256" key="1">
    <source>
        <dbReference type="SAM" id="Phobius"/>
    </source>
</evidence>
<dbReference type="RefSeq" id="WP_112715828.1">
    <property type="nucleotide sequence ID" value="NZ_LS483250.1"/>
</dbReference>